<evidence type="ECO:0000256" key="1">
    <source>
        <dbReference type="SAM" id="MobiDB-lite"/>
    </source>
</evidence>
<evidence type="ECO:0000313" key="2">
    <source>
        <dbReference type="EMBL" id="MFC4358479.1"/>
    </source>
</evidence>
<dbReference type="RefSeq" id="WP_267623782.1">
    <property type="nucleotide sequence ID" value="NZ_JAODIW010000008.1"/>
</dbReference>
<reference evidence="2 3" key="1">
    <citation type="journal article" date="2019" name="Int. J. Syst. Evol. Microbiol.">
        <title>The Global Catalogue of Microorganisms (GCM) 10K type strain sequencing project: providing services to taxonomists for standard genome sequencing and annotation.</title>
        <authorList>
            <consortium name="The Broad Institute Genomics Platform"/>
            <consortium name="The Broad Institute Genome Sequencing Center for Infectious Disease"/>
            <person name="Wu L."/>
            <person name="Ma J."/>
        </authorList>
    </citation>
    <scope>NUCLEOTIDE SEQUENCE [LARGE SCALE GENOMIC DNA]</scope>
    <source>
        <strain evidence="2 3">CGMCC 1.12553</strain>
    </source>
</reference>
<dbReference type="Proteomes" id="UP001595921">
    <property type="component" value="Unassembled WGS sequence"/>
</dbReference>
<dbReference type="InterPro" id="IPR025187">
    <property type="entry name" value="DUF4112"/>
</dbReference>
<dbReference type="EMBL" id="JBHSDS010000006">
    <property type="protein sequence ID" value="MFC4358479.1"/>
    <property type="molecule type" value="Genomic_DNA"/>
</dbReference>
<feature type="region of interest" description="Disordered" evidence="1">
    <location>
        <begin position="1"/>
        <end position="29"/>
    </location>
</feature>
<dbReference type="PANTHER" id="PTHR35519">
    <property type="entry name" value="MEMBRANE PROTEINS"/>
    <property type="match status" value="1"/>
</dbReference>
<evidence type="ECO:0000313" key="3">
    <source>
        <dbReference type="Proteomes" id="UP001595921"/>
    </source>
</evidence>
<protein>
    <submittedName>
        <fullName evidence="2">DUF4112 domain-containing protein</fullName>
    </submittedName>
</protein>
<keyword evidence="3" id="KW-1185">Reference proteome</keyword>
<accession>A0ABD5PC47</accession>
<feature type="compositionally biased region" description="Acidic residues" evidence="1">
    <location>
        <begin position="1"/>
        <end position="21"/>
    </location>
</feature>
<name>A0ABD5PC47_9EURY</name>
<dbReference type="AlphaFoldDB" id="A0ABD5PC47"/>
<dbReference type="Pfam" id="PF13430">
    <property type="entry name" value="DUF4112"/>
    <property type="match status" value="1"/>
</dbReference>
<organism evidence="2 3">
    <name type="scientific">Halobium salinum</name>
    <dbReference type="NCBI Taxonomy" id="1364940"/>
    <lineage>
        <taxon>Archaea</taxon>
        <taxon>Methanobacteriati</taxon>
        <taxon>Methanobacteriota</taxon>
        <taxon>Stenosarchaea group</taxon>
        <taxon>Halobacteria</taxon>
        <taxon>Halobacteriales</taxon>
        <taxon>Haloferacaceae</taxon>
        <taxon>Halobium</taxon>
    </lineage>
</organism>
<proteinExistence type="predicted"/>
<feature type="region of interest" description="Disordered" evidence="1">
    <location>
        <begin position="159"/>
        <end position="181"/>
    </location>
</feature>
<sequence>MTEDEIDPDDPGDSYDPEGEPIDVTVVDSGDDDLDAEFEDLDFDLPETVDREAVERMRTVARLMDSAVDVPGTNTSVGLDPVLGAIPVVGDVVSAGFSLYIVLESARLGVGFSTLLKMLANVTVDVAGGSVPYVGPLFDAVWKANEWNLEMALEELAEADADEDLDPKPEAVTIDIDGPDE</sequence>
<gene>
    <name evidence="2" type="ORF">ACFO0N_11065</name>
</gene>
<comment type="caution">
    <text evidence="2">The sequence shown here is derived from an EMBL/GenBank/DDBJ whole genome shotgun (WGS) entry which is preliminary data.</text>
</comment>
<dbReference type="PANTHER" id="PTHR35519:SF2">
    <property type="entry name" value="PH DOMAIN PROTEIN"/>
    <property type="match status" value="1"/>
</dbReference>